<comment type="subcellular location">
    <subcellularLocation>
        <location evidence="1">Cell membrane</location>
        <topology evidence="1">Multi-pass membrane protein</topology>
    </subcellularLocation>
</comment>
<protein>
    <submittedName>
        <fullName evidence="12">ABC transporter ATP-binding protein</fullName>
    </submittedName>
</protein>
<dbReference type="InterPro" id="IPR027417">
    <property type="entry name" value="P-loop_NTPase"/>
</dbReference>
<evidence type="ECO:0000256" key="9">
    <source>
        <dbReference type="SAM" id="Phobius"/>
    </source>
</evidence>
<sequence length="613" mass="67811">MSILKRLAALSDVSKLPENPYPPRKLLPYILHFAKQQKKLLAIQFTLNGTAALGLAIAPFFLKKIIDIINAAPNPAEAWPQLIHPVGQYVAIALVLRLIAATCYNALNATLFTSTYTHAIRRQMHWYMLRHSLSYFQNDFAGRLANKVFDAGSSLREIVLILTGSLWWVTVSIIVSAFSFASSSYWLLTPLAFWLVCYVFILRFSIPSIRRRSMAFSDARSASVGRTVDAYTNIQTVKLFANDSAEDNSIVDSIVNARTHHVATHVAVFKMKAWSDLNNTLFMGNTLALALYLWTHGYITAGSIAMVIPIAVMLTNQAGWIAQELTAFFEHLGTAEETMNVLVQPHTLQDTAGATHLRVEKGEIRFENVTFRYHPEGDAVLNKLNLTIPAGQKVGLIGQSGAGKSTLVNLLLRFYEVNEGTILLDGQDITNVTQNSLRSSIGMVTQDTSLLHRSIRANIAYGNPMATDDDIEKAARLAQAHDFIRLLSDKDGNTGYQSKVGERGVKLSGGQRQRIAIARLILKNAPILIMDEATSALDSEVEHAIQENLQTLMEGRTVIAIAHRLSTISQLDRLIVMDNGQIIEDGTHAELLRKGGAYARLWSRQSGGFLPEE</sequence>
<dbReference type="InterPro" id="IPR011527">
    <property type="entry name" value="ABC1_TM_dom"/>
</dbReference>
<feature type="transmembrane region" description="Helical" evidence="9">
    <location>
        <begin position="40"/>
        <end position="62"/>
    </location>
</feature>
<dbReference type="Pfam" id="PF00664">
    <property type="entry name" value="ABC_membrane"/>
    <property type="match status" value="1"/>
</dbReference>
<evidence type="ECO:0000256" key="4">
    <source>
        <dbReference type="ARBA" id="ARBA00022741"/>
    </source>
</evidence>
<keyword evidence="7 9" id="KW-0472">Membrane</keyword>
<feature type="transmembrane region" description="Helical" evidence="9">
    <location>
        <begin position="291"/>
        <end position="314"/>
    </location>
</feature>
<evidence type="ECO:0000256" key="3">
    <source>
        <dbReference type="ARBA" id="ARBA00022692"/>
    </source>
</evidence>
<evidence type="ECO:0000256" key="6">
    <source>
        <dbReference type="ARBA" id="ARBA00022989"/>
    </source>
</evidence>
<comment type="caution">
    <text evidence="12">The sequence shown here is derived from an EMBL/GenBank/DDBJ whole genome shotgun (WGS) entry which is preliminary data.</text>
</comment>
<proteinExistence type="inferred from homology"/>
<dbReference type="EMBL" id="VAFM01000002">
    <property type="protein sequence ID" value="TKW60417.1"/>
    <property type="molecule type" value="Genomic_DNA"/>
</dbReference>
<evidence type="ECO:0000256" key="2">
    <source>
        <dbReference type="ARBA" id="ARBA00005417"/>
    </source>
</evidence>
<dbReference type="PANTHER" id="PTHR43394:SF1">
    <property type="entry name" value="ATP-BINDING CASSETTE SUB-FAMILY B MEMBER 10, MITOCHONDRIAL"/>
    <property type="match status" value="1"/>
</dbReference>
<dbReference type="InterPro" id="IPR003439">
    <property type="entry name" value="ABC_transporter-like_ATP-bd"/>
</dbReference>
<dbReference type="GO" id="GO:0016887">
    <property type="term" value="F:ATP hydrolysis activity"/>
    <property type="evidence" value="ECO:0007669"/>
    <property type="project" value="InterPro"/>
</dbReference>
<dbReference type="AlphaFoldDB" id="A0A6N4R845"/>
<keyword evidence="4" id="KW-0547">Nucleotide-binding</keyword>
<dbReference type="InterPro" id="IPR003593">
    <property type="entry name" value="AAA+_ATPase"/>
</dbReference>
<dbReference type="PROSITE" id="PS50929">
    <property type="entry name" value="ABC_TM1F"/>
    <property type="match status" value="1"/>
</dbReference>
<dbReference type="InterPro" id="IPR036640">
    <property type="entry name" value="ABC1_TM_sf"/>
</dbReference>
<evidence type="ECO:0000256" key="8">
    <source>
        <dbReference type="ARBA" id="ARBA00024725"/>
    </source>
</evidence>
<dbReference type="Proteomes" id="UP000320948">
    <property type="component" value="Unassembled WGS sequence"/>
</dbReference>
<dbReference type="PROSITE" id="PS50893">
    <property type="entry name" value="ABC_TRANSPORTER_2"/>
    <property type="match status" value="1"/>
</dbReference>
<dbReference type="Gene3D" id="1.20.1560.10">
    <property type="entry name" value="ABC transporter type 1, transmembrane domain"/>
    <property type="match status" value="1"/>
</dbReference>
<dbReference type="GO" id="GO:0015421">
    <property type="term" value="F:ABC-type oligopeptide transporter activity"/>
    <property type="evidence" value="ECO:0007669"/>
    <property type="project" value="TreeGrafter"/>
</dbReference>
<dbReference type="GO" id="GO:0005524">
    <property type="term" value="F:ATP binding"/>
    <property type="evidence" value="ECO:0007669"/>
    <property type="project" value="UniProtKB-KW"/>
</dbReference>
<keyword evidence="6 9" id="KW-1133">Transmembrane helix</keyword>
<feature type="transmembrane region" description="Helical" evidence="9">
    <location>
        <begin position="185"/>
        <end position="206"/>
    </location>
</feature>
<dbReference type="SUPFAM" id="SSF52540">
    <property type="entry name" value="P-loop containing nucleoside triphosphate hydrolases"/>
    <property type="match status" value="1"/>
</dbReference>
<feature type="transmembrane region" description="Helical" evidence="9">
    <location>
        <begin position="158"/>
        <end position="179"/>
    </location>
</feature>
<gene>
    <name evidence="12" type="ORF">DI628_05745</name>
</gene>
<dbReference type="InterPro" id="IPR017871">
    <property type="entry name" value="ABC_transporter-like_CS"/>
</dbReference>
<feature type="domain" description="ABC transporter" evidence="10">
    <location>
        <begin position="364"/>
        <end position="604"/>
    </location>
</feature>
<dbReference type="PANTHER" id="PTHR43394">
    <property type="entry name" value="ATP-DEPENDENT PERMEASE MDL1, MITOCHONDRIAL"/>
    <property type="match status" value="1"/>
</dbReference>
<name>A0A6N4R845_BLAVI</name>
<dbReference type="Gene3D" id="3.40.50.300">
    <property type="entry name" value="P-loop containing nucleotide triphosphate hydrolases"/>
    <property type="match status" value="1"/>
</dbReference>
<evidence type="ECO:0000313" key="13">
    <source>
        <dbReference type="Proteomes" id="UP000320948"/>
    </source>
</evidence>
<keyword evidence="5 12" id="KW-0067">ATP-binding</keyword>
<comment type="function">
    <text evidence="8">Part of an ABC transporter complex. Transmembrane domains (TMD) form a pore in the inner membrane and the ATP-binding domain (NBD) is responsible for energy generation.</text>
</comment>
<feature type="domain" description="ABC transmembrane type-1" evidence="11">
    <location>
        <begin position="51"/>
        <end position="330"/>
    </location>
</feature>
<dbReference type="GO" id="GO:0005886">
    <property type="term" value="C:plasma membrane"/>
    <property type="evidence" value="ECO:0007669"/>
    <property type="project" value="UniProtKB-SubCell"/>
</dbReference>
<dbReference type="SMART" id="SM00382">
    <property type="entry name" value="AAA"/>
    <property type="match status" value="1"/>
</dbReference>
<reference evidence="12 13" key="1">
    <citation type="journal article" date="2017" name="Nat. Commun.">
        <title>In situ click chemistry generation of cyclooxygenase-2 inhibitors.</title>
        <authorList>
            <person name="Bhardwaj A."/>
            <person name="Kaur J."/>
            <person name="Wuest M."/>
            <person name="Wuest F."/>
        </authorList>
    </citation>
    <scope>NUCLEOTIDE SEQUENCE [LARGE SCALE GENOMIC DNA]</scope>
    <source>
        <strain evidence="12">S2_018_000_R2_106</strain>
    </source>
</reference>
<evidence type="ECO:0000256" key="7">
    <source>
        <dbReference type="ARBA" id="ARBA00023136"/>
    </source>
</evidence>
<dbReference type="SUPFAM" id="SSF90123">
    <property type="entry name" value="ABC transporter transmembrane region"/>
    <property type="match status" value="1"/>
</dbReference>
<dbReference type="Pfam" id="PF00005">
    <property type="entry name" value="ABC_tran"/>
    <property type="match status" value="1"/>
</dbReference>
<evidence type="ECO:0000259" key="11">
    <source>
        <dbReference type="PROSITE" id="PS50929"/>
    </source>
</evidence>
<accession>A0A6N4R845</accession>
<keyword evidence="3 9" id="KW-0812">Transmembrane</keyword>
<comment type="similarity">
    <text evidence="2">Belongs to the ABC transporter superfamily.</text>
</comment>
<organism evidence="12 13">
    <name type="scientific">Blastochloris viridis</name>
    <name type="common">Rhodopseudomonas viridis</name>
    <dbReference type="NCBI Taxonomy" id="1079"/>
    <lineage>
        <taxon>Bacteria</taxon>
        <taxon>Pseudomonadati</taxon>
        <taxon>Pseudomonadota</taxon>
        <taxon>Alphaproteobacteria</taxon>
        <taxon>Hyphomicrobiales</taxon>
        <taxon>Blastochloridaceae</taxon>
        <taxon>Blastochloris</taxon>
    </lineage>
</organism>
<dbReference type="InterPro" id="IPR039421">
    <property type="entry name" value="Type_1_exporter"/>
</dbReference>
<evidence type="ECO:0000259" key="10">
    <source>
        <dbReference type="PROSITE" id="PS50893"/>
    </source>
</evidence>
<feature type="transmembrane region" description="Helical" evidence="9">
    <location>
        <begin position="82"/>
        <end position="107"/>
    </location>
</feature>
<evidence type="ECO:0000256" key="5">
    <source>
        <dbReference type="ARBA" id="ARBA00022840"/>
    </source>
</evidence>
<evidence type="ECO:0000256" key="1">
    <source>
        <dbReference type="ARBA" id="ARBA00004651"/>
    </source>
</evidence>
<dbReference type="FunFam" id="3.40.50.300:FF:000218">
    <property type="entry name" value="Multidrug ABC transporter ATP-binding protein"/>
    <property type="match status" value="1"/>
</dbReference>
<evidence type="ECO:0000313" key="12">
    <source>
        <dbReference type="EMBL" id="TKW60417.1"/>
    </source>
</evidence>
<dbReference type="PROSITE" id="PS00211">
    <property type="entry name" value="ABC_TRANSPORTER_1"/>
    <property type="match status" value="1"/>
</dbReference>